<dbReference type="InterPro" id="IPR029012">
    <property type="entry name" value="Helix_hairpin_bin_sf"/>
</dbReference>
<keyword evidence="3" id="KW-0813">Transport</keyword>
<evidence type="ECO:0000313" key="12">
    <source>
        <dbReference type="Proteomes" id="UP000431533"/>
    </source>
</evidence>
<keyword evidence="4 10" id="KW-0812">Transmembrane</keyword>
<gene>
    <name evidence="11" type="primary">get1</name>
    <name evidence="11" type="ORF">LHYA1_G000595</name>
</gene>
<reference evidence="11 12" key="1">
    <citation type="submission" date="2018-05" db="EMBL/GenBank/DDBJ databases">
        <title>Genome sequencing and assembly of the regulated plant pathogen Lachnellula willkommii and related sister species for the development of diagnostic species identification markers.</title>
        <authorList>
            <person name="Giroux E."/>
            <person name="Bilodeau G."/>
        </authorList>
    </citation>
    <scope>NUCLEOTIDE SEQUENCE [LARGE SCALE GENOMIC DNA]</scope>
    <source>
        <strain evidence="11 12">CBS 185.66</strain>
    </source>
</reference>
<dbReference type="RefSeq" id="XP_031009307.1">
    <property type="nucleotide sequence ID" value="XM_031145587.1"/>
</dbReference>
<dbReference type="InterPro" id="IPR028945">
    <property type="entry name" value="Get1"/>
</dbReference>
<protein>
    <submittedName>
        <fullName evidence="11">Protein get1</fullName>
    </submittedName>
</protein>
<evidence type="ECO:0000256" key="9">
    <source>
        <dbReference type="SAM" id="MobiDB-lite"/>
    </source>
</evidence>
<keyword evidence="7" id="KW-0175">Coiled coil</keyword>
<comment type="caution">
    <text evidence="11">The sequence shown here is derived from an EMBL/GenBank/DDBJ whole genome shotgun (WGS) entry which is preliminary data.</text>
</comment>
<comment type="subcellular location">
    <subcellularLocation>
        <location evidence="1">Endoplasmic reticulum membrane</location>
        <topology evidence="1">Multi-pass membrane protein</topology>
    </subcellularLocation>
</comment>
<organism evidence="11 12">
    <name type="scientific">Lachnellula hyalina</name>
    <dbReference type="NCBI Taxonomy" id="1316788"/>
    <lineage>
        <taxon>Eukaryota</taxon>
        <taxon>Fungi</taxon>
        <taxon>Dikarya</taxon>
        <taxon>Ascomycota</taxon>
        <taxon>Pezizomycotina</taxon>
        <taxon>Leotiomycetes</taxon>
        <taxon>Helotiales</taxon>
        <taxon>Lachnaceae</taxon>
        <taxon>Lachnellula</taxon>
    </lineage>
</organism>
<feature type="region of interest" description="Disordered" evidence="9">
    <location>
        <begin position="220"/>
        <end position="252"/>
    </location>
</feature>
<dbReference type="Proteomes" id="UP000431533">
    <property type="component" value="Unassembled WGS sequence"/>
</dbReference>
<name>A0A8H8U1K9_9HELO</name>
<sequence length="252" mass="27931">TSLKPSRPAFRKSNVNIYQGHRTNTAKPGKMPSLLVVVFVLQLTIHLVNTVGAATINNILWNIYNRLPTPTSKAAAEQRDLKKQFLKVRTELNGTSSQDNFAKWAKLRRQHDKLVEQVEANKKLLDGTKSTFDSAISALRWLGTNGLRMLIQFWFQKQPMFWIPKGWVPYYAEWLLSFPRAPVGSISIQAWALACMAIILLVSDALGAALGLAIGTGKAAQDEKNVGGQPMKMQGEKGTTGSRTSPKAKKEL</sequence>
<feature type="transmembrane region" description="Helical" evidence="10">
    <location>
        <begin position="190"/>
        <end position="214"/>
    </location>
</feature>
<dbReference type="AlphaFoldDB" id="A0A8H8U1K9"/>
<dbReference type="GO" id="GO:0043495">
    <property type="term" value="F:protein-membrane adaptor activity"/>
    <property type="evidence" value="ECO:0007669"/>
    <property type="project" value="TreeGrafter"/>
</dbReference>
<evidence type="ECO:0000256" key="5">
    <source>
        <dbReference type="ARBA" id="ARBA00022824"/>
    </source>
</evidence>
<accession>A0A8H8U1K9</accession>
<evidence type="ECO:0000256" key="8">
    <source>
        <dbReference type="ARBA" id="ARBA00023136"/>
    </source>
</evidence>
<dbReference type="GeneID" id="41980793"/>
<evidence type="ECO:0000256" key="10">
    <source>
        <dbReference type="SAM" id="Phobius"/>
    </source>
</evidence>
<keyword evidence="6 10" id="KW-1133">Transmembrane helix</keyword>
<evidence type="ECO:0000256" key="2">
    <source>
        <dbReference type="ARBA" id="ARBA00010799"/>
    </source>
</evidence>
<keyword evidence="12" id="KW-1185">Reference proteome</keyword>
<keyword evidence="8 10" id="KW-0472">Membrane</keyword>
<evidence type="ECO:0000256" key="6">
    <source>
        <dbReference type="ARBA" id="ARBA00022989"/>
    </source>
</evidence>
<feature type="non-terminal residue" evidence="11">
    <location>
        <position position="252"/>
    </location>
</feature>
<dbReference type="GO" id="GO:0005789">
    <property type="term" value="C:endoplasmic reticulum membrane"/>
    <property type="evidence" value="ECO:0007669"/>
    <property type="project" value="UniProtKB-SubCell"/>
</dbReference>
<dbReference type="PANTHER" id="PTHR42650">
    <property type="entry name" value="TAIL-ANCHORED PROTEIN INSERTION RECEPTOR WRB"/>
    <property type="match status" value="1"/>
</dbReference>
<dbReference type="GO" id="GO:0071816">
    <property type="term" value="P:tail-anchored membrane protein insertion into ER membrane"/>
    <property type="evidence" value="ECO:0007669"/>
    <property type="project" value="InterPro"/>
</dbReference>
<evidence type="ECO:0000256" key="1">
    <source>
        <dbReference type="ARBA" id="ARBA00004477"/>
    </source>
</evidence>
<dbReference type="Pfam" id="PF04420">
    <property type="entry name" value="CHD5"/>
    <property type="match status" value="1"/>
</dbReference>
<dbReference type="Gene3D" id="1.10.287.660">
    <property type="entry name" value="Helix hairpin bin"/>
    <property type="match status" value="1"/>
</dbReference>
<comment type="similarity">
    <text evidence="2">Belongs to the WRB/GET1 family.</text>
</comment>
<keyword evidence="5" id="KW-0256">Endoplasmic reticulum</keyword>
<dbReference type="EMBL" id="QGMH01000006">
    <property type="protein sequence ID" value="TVY30521.1"/>
    <property type="molecule type" value="Genomic_DNA"/>
</dbReference>
<dbReference type="OrthoDB" id="69461at2759"/>
<evidence type="ECO:0000256" key="3">
    <source>
        <dbReference type="ARBA" id="ARBA00022448"/>
    </source>
</evidence>
<evidence type="ECO:0000313" key="11">
    <source>
        <dbReference type="EMBL" id="TVY30521.1"/>
    </source>
</evidence>
<dbReference type="HAMAP" id="MF_03113">
    <property type="entry name" value="Get1"/>
    <property type="match status" value="1"/>
</dbReference>
<dbReference type="InterPro" id="IPR027538">
    <property type="entry name" value="Get1_fungi"/>
</dbReference>
<evidence type="ECO:0000256" key="4">
    <source>
        <dbReference type="ARBA" id="ARBA00022692"/>
    </source>
</evidence>
<dbReference type="FunFam" id="1.10.287.660:FF:000006">
    <property type="entry name" value="Protein GET1"/>
    <property type="match status" value="1"/>
</dbReference>
<dbReference type="PANTHER" id="PTHR42650:SF1">
    <property type="entry name" value="GUIDED ENTRY OF TAIL-ANCHORED PROTEINS FACTOR 1"/>
    <property type="match status" value="1"/>
</dbReference>
<proteinExistence type="inferred from homology"/>
<dbReference type="GO" id="GO:0043529">
    <property type="term" value="C:GET complex"/>
    <property type="evidence" value="ECO:0007669"/>
    <property type="project" value="InterPro"/>
</dbReference>
<evidence type="ECO:0000256" key="7">
    <source>
        <dbReference type="ARBA" id="ARBA00023054"/>
    </source>
</evidence>